<comment type="subcellular location">
    <subcellularLocation>
        <location evidence="1">Periplasm</location>
    </subcellularLocation>
</comment>
<name>A0ABU1X0F0_SPHXE</name>
<dbReference type="InterPro" id="IPR010067">
    <property type="entry name" value="ABC_SsuA_sub-bd"/>
</dbReference>
<dbReference type="CDD" id="cd13558">
    <property type="entry name" value="PBP2_SsuA_like_2"/>
    <property type="match status" value="1"/>
</dbReference>
<accession>A0ABU1X0F0</accession>
<comment type="caution">
    <text evidence="5">The sequence shown here is derived from an EMBL/GenBank/DDBJ whole genome shotgun (WGS) entry which is preliminary data.</text>
</comment>
<keyword evidence="2" id="KW-0813">Transport</keyword>
<organism evidence="5 6">
    <name type="scientific">Sphingobium xenophagum</name>
    <dbReference type="NCBI Taxonomy" id="121428"/>
    <lineage>
        <taxon>Bacteria</taxon>
        <taxon>Pseudomonadati</taxon>
        <taxon>Pseudomonadota</taxon>
        <taxon>Alphaproteobacteria</taxon>
        <taxon>Sphingomonadales</taxon>
        <taxon>Sphingomonadaceae</taxon>
        <taxon>Sphingobium</taxon>
    </lineage>
</organism>
<reference evidence="5 6" key="1">
    <citation type="submission" date="2023-07" db="EMBL/GenBank/DDBJ databases">
        <title>Sorghum-associated microbial communities from plants grown in Nebraska, USA.</title>
        <authorList>
            <person name="Schachtman D."/>
        </authorList>
    </citation>
    <scope>NUCLEOTIDE SEQUENCE [LARGE SCALE GENOMIC DNA]</scope>
    <source>
        <strain evidence="5 6">4256</strain>
    </source>
</reference>
<dbReference type="InterPro" id="IPR015168">
    <property type="entry name" value="SsuA/THI5"/>
</dbReference>
<dbReference type="RefSeq" id="WP_310223329.1">
    <property type="nucleotide sequence ID" value="NZ_JAVDWV010000006.1"/>
</dbReference>
<keyword evidence="3" id="KW-0732">Signal</keyword>
<dbReference type="EMBL" id="JAVDWV010000006">
    <property type="protein sequence ID" value="MDR7154764.1"/>
    <property type="molecule type" value="Genomic_DNA"/>
</dbReference>
<sequence length="325" mass="35291">MWPRRQFLGAGAAACLMLASCGRDQSDRPRLRVSITGKGEGDTRLLFKAAGIGPEGFDLHYSEFQSGHLVIEALNGGSLDYGGMSEIPPIFAAASTIQSFRQIAVAHGDVNNQVVLVPKDSRARSIADLKGKRVGYVRATTTQYFLIRMLEEAGLGWDDIIPVAMGVTDGAAAFSQGALDAWAIYGFPIQRAIATEGARILRTAYGILSGNYLVAAHVDALADPDKAKLIGDYLGLVQKAYGWAATHRQQWANIIAQDIGVPRDYVLDQFKRQSASYELRPVTDAAIASQQQVADLFFKQGLLPKPVDVRPLWDARFNSIIPKKG</sequence>
<dbReference type="PANTHER" id="PTHR30024:SF42">
    <property type="entry name" value="ALIPHATIC SULFONATES-BINDING PROTEIN-RELATED"/>
    <property type="match status" value="1"/>
</dbReference>
<evidence type="ECO:0000256" key="3">
    <source>
        <dbReference type="ARBA" id="ARBA00022729"/>
    </source>
</evidence>
<evidence type="ECO:0000313" key="6">
    <source>
        <dbReference type="Proteomes" id="UP001267638"/>
    </source>
</evidence>
<evidence type="ECO:0000256" key="2">
    <source>
        <dbReference type="ARBA" id="ARBA00022448"/>
    </source>
</evidence>
<evidence type="ECO:0000256" key="1">
    <source>
        <dbReference type="ARBA" id="ARBA00004418"/>
    </source>
</evidence>
<keyword evidence="6" id="KW-1185">Reference proteome</keyword>
<gene>
    <name evidence="5" type="ORF">J2W40_001579</name>
</gene>
<evidence type="ECO:0000259" key="4">
    <source>
        <dbReference type="Pfam" id="PF09084"/>
    </source>
</evidence>
<protein>
    <submittedName>
        <fullName evidence="5">Sulfonate transport system substrate-binding protein</fullName>
    </submittedName>
</protein>
<proteinExistence type="predicted"/>
<dbReference type="PROSITE" id="PS51257">
    <property type="entry name" value="PROKAR_LIPOPROTEIN"/>
    <property type="match status" value="1"/>
</dbReference>
<dbReference type="Gene3D" id="3.40.190.10">
    <property type="entry name" value="Periplasmic binding protein-like II"/>
    <property type="match status" value="2"/>
</dbReference>
<feature type="domain" description="SsuA/THI5-like" evidence="4">
    <location>
        <begin position="55"/>
        <end position="207"/>
    </location>
</feature>
<dbReference type="Proteomes" id="UP001267638">
    <property type="component" value="Unassembled WGS sequence"/>
</dbReference>
<dbReference type="Pfam" id="PF09084">
    <property type="entry name" value="NMT1"/>
    <property type="match status" value="1"/>
</dbReference>
<dbReference type="NCBIfam" id="TIGR01728">
    <property type="entry name" value="SsuA_fam"/>
    <property type="match status" value="1"/>
</dbReference>
<evidence type="ECO:0000313" key="5">
    <source>
        <dbReference type="EMBL" id="MDR7154764.1"/>
    </source>
</evidence>
<dbReference type="SUPFAM" id="SSF53850">
    <property type="entry name" value="Periplasmic binding protein-like II"/>
    <property type="match status" value="1"/>
</dbReference>
<dbReference type="PANTHER" id="PTHR30024">
    <property type="entry name" value="ALIPHATIC SULFONATES-BINDING PROTEIN-RELATED"/>
    <property type="match status" value="1"/>
</dbReference>